<evidence type="ECO:0000256" key="14">
    <source>
        <dbReference type="ARBA" id="ARBA00023004"/>
    </source>
</evidence>
<evidence type="ECO:0000256" key="5">
    <source>
        <dbReference type="ARBA" id="ARBA00011558"/>
    </source>
</evidence>
<evidence type="ECO:0000256" key="16">
    <source>
        <dbReference type="SAM" id="Phobius"/>
    </source>
</evidence>
<keyword evidence="18" id="KW-1185">Reference proteome</keyword>
<comment type="subcellular location">
    <subcellularLocation>
        <location evidence="3">Membrane</location>
        <topology evidence="3">Multi-pass membrane protein</topology>
    </subcellularLocation>
</comment>
<keyword evidence="15 16" id="KW-0472">Membrane</keyword>
<evidence type="ECO:0000256" key="4">
    <source>
        <dbReference type="ARBA" id="ARBA00005163"/>
    </source>
</evidence>
<dbReference type="Gene3D" id="1.20.1300.10">
    <property type="entry name" value="Fumarate reductase/succinate dehydrogenase, transmembrane subunit"/>
    <property type="match status" value="1"/>
</dbReference>
<name>A0ABW9URT8_9SPHN</name>
<feature type="transmembrane region" description="Helical" evidence="16">
    <location>
        <begin position="59"/>
        <end position="79"/>
    </location>
</feature>
<comment type="pathway">
    <text evidence="4">Carbohydrate metabolism; tricarboxylic acid cycle.</text>
</comment>
<dbReference type="NCBIfam" id="TIGR02968">
    <property type="entry name" value="succ_dehyd_anc"/>
    <property type="match status" value="1"/>
</dbReference>
<comment type="subunit">
    <text evidence="5">Part of an enzyme complex containing four subunits: a flavoprotein, an iron-sulfur protein, plus two membrane-anchoring proteins, SdhC and SdhD.</text>
</comment>
<protein>
    <recommendedName>
        <fullName evidence="6">Succinate dehydrogenase hydrophobic membrane anchor subunit</fullName>
    </recommendedName>
</protein>
<dbReference type="CDD" id="cd03495">
    <property type="entry name" value="SQR_TypeC_SdhD_like"/>
    <property type="match status" value="1"/>
</dbReference>
<keyword evidence="11" id="KW-0479">Metal-binding</keyword>
<evidence type="ECO:0000256" key="9">
    <source>
        <dbReference type="ARBA" id="ARBA00022617"/>
    </source>
</evidence>
<comment type="caution">
    <text evidence="17">The sequence shown here is derived from an EMBL/GenBank/DDBJ whole genome shotgun (WGS) entry which is preliminary data.</text>
</comment>
<dbReference type="RefSeq" id="WP_160732224.1">
    <property type="nucleotide sequence ID" value="NZ_CP139719.1"/>
</dbReference>
<keyword evidence="12" id="KW-0249">Electron transport</keyword>
<comment type="cofactor">
    <cofactor evidence="1">
        <name>heme</name>
        <dbReference type="ChEBI" id="CHEBI:30413"/>
    </cofactor>
</comment>
<sequence>MGNGTSIGRVRGLGSAHEGVHHWLLQRFTAIGNLVLVLWLAGSILLLPDLTHATVSSYLAAPVPATAMALLIVSTFWHARLGLQVMIEDYVHTPGNKFAAIAALNLAAVAGAGFGLFCVARLALGGTA</sequence>
<accession>A0ABW9URT8</accession>
<keyword evidence="8" id="KW-0816">Tricarboxylic acid cycle</keyword>
<dbReference type="Pfam" id="PF01127">
    <property type="entry name" value="Sdh_cyt"/>
    <property type="match status" value="1"/>
</dbReference>
<evidence type="ECO:0000256" key="1">
    <source>
        <dbReference type="ARBA" id="ARBA00001971"/>
    </source>
</evidence>
<comment type="function">
    <text evidence="2">Membrane-anchoring subunit of succinate dehydrogenase (SDH).</text>
</comment>
<dbReference type="Proteomes" id="UP000444401">
    <property type="component" value="Unassembled WGS sequence"/>
</dbReference>
<evidence type="ECO:0000256" key="7">
    <source>
        <dbReference type="ARBA" id="ARBA00022448"/>
    </source>
</evidence>
<feature type="transmembrane region" description="Helical" evidence="16">
    <location>
        <begin position="28"/>
        <end position="47"/>
    </location>
</feature>
<keyword evidence="14" id="KW-0408">Iron</keyword>
<evidence type="ECO:0000256" key="6">
    <source>
        <dbReference type="ARBA" id="ARBA00019425"/>
    </source>
</evidence>
<dbReference type="InterPro" id="IPR034804">
    <property type="entry name" value="SQR/QFR_C/D"/>
</dbReference>
<evidence type="ECO:0000256" key="2">
    <source>
        <dbReference type="ARBA" id="ARBA00004050"/>
    </source>
</evidence>
<evidence type="ECO:0000313" key="17">
    <source>
        <dbReference type="EMBL" id="MXO67584.1"/>
    </source>
</evidence>
<evidence type="ECO:0000256" key="11">
    <source>
        <dbReference type="ARBA" id="ARBA00022723"/>
    </source>
</evidence>
<proteinExistence type="predicted"/>
<keyword evidence="7" id="KW-0813">Transport</keyword>
<dbReference type="EMBL" id="WTYO01000001">
    <property type="protein sequence ID" value="MXO67584.1"/>
    <property type="molecule type" value="Genomic_DNA"/>
</dbReference>
<evidence type="ECO:0000256" key="10">
    <source>
        <dbReference type="ARBA" id="ARBA00022692"/>
    </source>
</evidence>
<gene>
    <name evidence="17" type="primary">sdhD</name>
    <name evidence="17" type="ORF">GRI72_01900</name>
</gene>
<evidence type="ECO:0000256" key="12">
    <source>
        <dbReference type="ARBA" id="ARBA00022982"/>
    </source>
</evidence>
<keyword evidence="9" id="KW-0349">Heme</keyword>
<evidence type="ECO:0000256" key="3">
    <source>
        <dbReference type="ARBA" id="ARBA00004141"/>
    </source>
</evidence>
<feature type="transmembrane region" description="Helical" evidence="16">
    <location>
        <begin position="99"/>
        <end position="124"/>
    </location>
</feature>
<evidence type="ECO:0000256" key="13">
    <source>
        <dbReference type="ARBA" id="ARBA00022989"/>
    </source>
</evidence>
<dbReference type="SUPFAM" id="SSF81343">
    <property type="entry name" value="Fumarate reductase respiratory complex transmembrane subunits"/>
    <property type="match status" value="1"/>
</dbReference>
<reference evidence="17 18" key="1">
    <citation type="submission" date="2019-12" db="EMBL/GenBank/DDBJ databases">
        <title>Genomic-based taxomic classification of the family Erythrobacteraceae.</title>
        <authorList>
            <person name="Xu L."/>
        </authorList>
    </citation>
    <scope>NUCLEOTIDE SEQUENCE [LARGE SCALE GENOMIC DNA]</scope>
    <source>
        <strain evidence="17 18">H32</strain>
    </source>
</reference>
<organism evidence="17 18">
    <name type="scientific">Pelagerythrobacter marinus</name>
    <dbReference type="NCBI Taxonomy" id="538382"/>
    <lineage>
        <taxon>Bacteria</taxon>
        <taxon>Pseudomonadati</taxon>
        <taxon>Pseudomonadota</taxon>
        <taxon>Alphaproteobacteria</taxon>
        <taxon>Sphingomonadales</taxon>
        <taxon>Erythrobacteraceae</taxon>
        <taxon>Pelagerythrobacter</taxon>
    </lineage>
</organism>
<evidence type="ECO:0000256" key="15">
    <source>
        <dbReference type="ARBA" id="ARBA00023136"/>
    </source>
</evidence>
<keyword evidence="13 16" id="KW-1133">Transmembrane helix</keyword>
<dbReference type="InterPro" id="IPR014312">
    <property type="entry name" value="Succ_DH_anchor"/>
</dbReference>
<keyword evidence="10 16" id="KW-0812">Transmembrane</keyword>
<evidence type="ECO:0000313" key="18">
    <source>
        <dbReference type="Proteomes" id="UP000444401"/>
    </source>
</evidence>
<dbReference type="InterPro" id="IPR000701">
    <property type="entry name" value="SuccDH_FuR_B_TM-su"/>
</dbReference>
<evidence type="ECO:0000256" key="8">
    <source>
        <dbReference type="ARBA" id="ARBA00022532"/>
    </source>
</evidence>